<feature type="compositionally biased region" description="Basic and acidic residues" evidence="1">
    <location>
        <begin position="1"/>
        <end position="19"/>
    </location>
</feature>
<gene>
    <name evidence="2" type="ORF">SISSUDRAFT_1039636</name>
</gene>
<protein>
    <submittedName>
        <fullName evidence="2">Uncharacterized protein</fullName>
    </submittedName>
</protein>
<dbReference type="AlphaFoldDB" id="A0A166IHU8"/>
<reference evidence="2 3" key="1">
    <citation type="journal article" date="2016" name="Mol. Biol. Evol.">
        <title>Comparative Genomics of Early-Diverging Mushroom-Forming Fungi Provides Insights into the Origins of Lignocellulose Decay Capabilities.</title>
        <authorList>
            <person name="Nagy L.G."/>
            <person name="Riley R."/>
            <person name="Tritt A."/>
            <person name="Adam C."/>
            <person name="Daum C."/>
            <person name="Floudas D."/>
            <person name="Sun H."/>
            <person name="Yadav J.S."/>
            <person name="Pangilinan J."/>
            <person name="Larsson K.H."/>
            <person name="Matsuura K."/>
            <person name="Barry K."/>
            <person name="Labutti K."/>
            <person name="Kuo R."/>
            <person name="Ohm R.A."/>
            <person name="Bhattacharya S.S."/>
            <person name="Shirouzu T."/>
            <person name="Yoshinaga Y."/>
            <person name="Martin F.M."/>
            <person name="Grigoriev I.V."/>
            <person name="Hibbett D.S."/>
        </authorList>
    </citation>
    <scope>NUCLEOTIDE SEQUENCE [LARGE SCALE GENOMIC DNA]</scope>
    <source>
        <strain evidence="2 3">HHB10207 ss-3</strain>
    </source>
</reference>
<accession>A0A166IHU8</accession>
<dbReference type="EMBL" id="KV428006">
    <property type="protein sequence ID" value="KZT43756.1"/>
    <property type="molecule type" value="Genomic_DNA"/>
</dbReference>
<evidence type="ECO:0000313" key="3">
    <source>
        <dbReference type="Proteomes" id="UP000076798"/>
    </source>
</evidence>
<keyword evidence="3" id="KW-1185">Reference proteome</keyword>
<name>A0A166IHU8_9AGAM</name>
<evidence type="ECO:0000313" key="2">
    <source>
        <dbReference type="EMBL" id="KZT43756.1"/>
    </source>
</evidence>
<feature type="region of interest" description="Disordered" evidence="1">
    <location>
        <begin position="1"/>
        <end position="28"/>
    </location>
</feature>
<proteinExistence type="predicted"/>
<dbReference type="Proteomes" id="UP000076798">
    <property type="component" value="Unassembled WGS sequence"/>
</dbReference>
<organism evidence="2 3">
    <name type="scientific">Sistotremastrum suecicum HHB10207 ss-3</name>
    <dbReference type="NCBI Taxonomy" id="1314776"/>
    <lineage>
        <taxon>Eukaryota</taxon>
        <taxon>Fungi</taxon>
        <taxon>Dikarya</taxon>
        <taxon>Basidiomycota</taxon>
        <taxon>Agaricomycotina</taxon>
        <taxon>Agaricomycetes</taxon>
        <taxon>Sistotremastrales</taxon>
        <taxon>Sistotremastraceae</taxon>
        <taxon>Sistotremastrum</taxon>
    </lineage>
</organism>
<sequence length="59" mass="6765">MSNAAKKDRCIDVDEERKGRQSNANIGQQLSKNAREELYSAFLSFKDVHFSFHSSFVLL</sequence>
<evidence type="ECO:0000256" key="1">
    <source>
        <dbReference type="SAM" id="MobiDB-lite"/>
    </source>
</evidence>